<reference evidence="11" key="1">
    <citation type="submission" date="2023-06" db="EMBL/GenBank/DDBJ databases">
        <title>Genome-scale phylogeny and comparative genomics of the fungal order Sordariales.</title>
        <authorList>
            <consortium name="Lawrence Berkeley National Laboratory"/>
            <person name="Hensen N."/>
            <person name="Bonometti L."/>
            <person name="Westerberg I."/>
            <person name="Brannstrom I.O."/>
            <person name="Guillou S."/>
            <person name="Cros-Aarteil S."/>
            <person name="Calhoun S."/>
            <person name="Haridas S."/>
            <person name="Kuo A."/>
            <person name="Mondo S."/>
            <person name="Pangilinan J."/>
            <person name="Riley R."/>
            <person name="Labutti K."/>
            <person name="Andreopoulos B."/>
            <person name="Lipzen A."/>
            <person name="Chen C."/>
            <person name="Yanf M."/>
            <person name="Daum C."/>
            <person name="Ng V."/>
            <person name="Clum A."/>
            <person name="Steindorff A."/>
            <person name="Ohm R."/>
            <person name="Martin F."/>
            <person name="Silar P."/>
            <person name="Natvig D."/>
            <person name="Lalanne C."/>
            <person name="Gautier V."/>
            <person name="Ament-Velasquez S.L."/>
            <person name="Kruys A."/>
            <person name="Hutchinson M.I."/>
            <person name="Powell A.J."/>
            <person name="Barry K."/>
            <person name="Miller A.N."/>
            <person name="Grigoriev I.V."/>
            <person name="Debuchy R."/>
            <person name="Gladieux P."/>
            <person name="Thoren M.H."/>
            <person name="Johannesson H."/>
        </authorList>
    </citation>
    <scope>NUCLEOTIDE SEQUENCE</scope>
    <source>
        <strain evidence="11">CBS 606.72</strain>
    </source>
</reference>
<dbReference type="GO" id="GO:0051382">
    <property type="term" value="P:kinetochore assembly"/>
    <property type="evidence" value="ECO:0007669"/>
    <property type="project" value="TreeGrafter"/>
</dbReference>
<dbReference type="GO" id="GO:0005634">
    <property type="term" value="C:nucleus"/>
    <property type="evidence" value="ECO:0007669"/>
    <property type="project" value="InterPro"/>
</dbReference>
<evidence type="ECO:0000256" key="7">
    <source>
        <dbReference type="ARBA" id="ARBA00023054"/>
    </source>
</evidence>
<dbReference type="GO" id="GO:0000070">
    <property type="term" value="P:mitotic sister chromatid segregation"/>
    <property type="evidence" value="ECO:0007669"/>
    <property type="project" value="TreeGrafter"/>
</dbReference>
<accession>A0AA39WXV1</accession>
<dbReference type="GO" id="GO:0000444">
    <property type="term" value="C:MIS12/MIND type complex"/>
    <property type="evidence" value="ECO:0007669"/>
    <property type="project" value="TreeGrafter"/>
</dbReference>
<dbReference type="PANTHER" id="PTHR14527:SF2">
    <property type="entry name" value="PROTEIN MIS12 HOMOLOG"/>
    <property type="match status" value="1"/>
</dbReference>
<keyword evidence="5" id="KW-0498">Mitosis</keyword>
<dbReference type="Proteomes" id="UP001175000">
    <property type="component" value="Unassembled WGS sequence"/>
</dbReference>
<gene>
    <name evidence="11" type="ORF">B0T14DRAFT_453560</name>
</gene>
<protein>
    <submittedName>
        <fullName evidence="11">Mis12 protein-domain-containing protein</fullName>
    </submittedName>
</protein>
<keyword evidence="12" id="KW-1185">Reference proteome</keyword>
<dbReference type="GO" id="GO:0051301">
    <property type="term" value="P:cell division"/>
    <property type="evidence" value="ECO:0007669"/>
    <property type="project" value="UniProtKB-KW"/>
</dbReference>
<evidence type="ECO:0000256" key="4">
    <source>
        <dbReference type="ARBA" id="ARBA00022618"/>
    </source>
</evidence>
<dbReference type="AlphaFoldDB" id="A0AA39WXV1"/>
<evidence type="ECO:0000256" key="6">
    <source>
        <dbReference type="ARBA" id="ARBA00022838"/>
    </source>
</evidence>
<sequence>MAAPPKPSTRTDIELLTEHFGYPPVSLLDDIINSINILAERAINSIEQGLLNAPPASLGFRPPTHSTSKSTSSTTSKNALPNAEEAHRHEIEAGTHQLETLLFASIDKNFDVFEIYVMRNILCIRPEDRDFIRLSHYQGLDFSAPPSGDRPTVEGVNRLRRRLQASQKLNCMLHAEKARNETLLKELRRLVGPKGKEVVKEEEGSEATGLPPFGFLHEKGDLTEGGGDTPVTTTTAFTLSQLQALRALSSSLRSIMPDLGGEGEGLSEFDQERKGSWRRERLEYVEAATRKHLENVRGLDLGKNGEVRDGEWDGGGRSLGQEEVEGLEKVALALGGGKPGDKMDES</sequence>
<evidence type="ECO:0000256" key="2">
    <source>
        <dbReference type="ARBA" id="ARBA00008643"/>
    </source>
</evidence>
<keyword evidence="8" id="KW-0131">Cell cycle</keyword>
<feature type="region of interest" description="Disordered" evidence="10">
    <location>
        <begin position="57"/>
        <end position="85"/>
    </location>
</feature>
<name>A0AA39WXV1_9PEZI</name>
<dbReference type="EMBL" id="JAULSU010000003">
    <property type="protein sequence ID" value="KAK0623612.1"/>
    <property type="molecule type" value="Genomic_DNA"/>
</dbReference>
<evidence type="ECO:0000256" key="9">
    <source>
        <dbReference type="ARBA" id="ARBA00023328"/>
    </source>
</evidence>
<evidence type="ECO:0000313" key="11">
    <source>
        <dbReference type="EMBL" id="KAK0623612.1"/>
    </source>
</evidence>
<comment type="subcellular location">
    <subcellularLocation>
        <location evidence="1">Chromosome</location>
        <location evidence="1">Centromere</location>
        <location evidence="1">Kinetochore</location>
    </subcellularLocation>
</comment>
<evidence type="ECO:0000256" key="10">
    <source>
        <dbReference type="SAM" id="MobiDB-lite"/>
    </source>
</evidence>
<keyword evidence="6" id="KW-0995">Kinetochore</keyword>
<organism evidence="11 12">
    <name type="scientific">Immersiella caudata</name>
    <dbReference type="NCBI Taxonomy" id="314043"/>
    <lineage>
        <taxon>Eukaryota</taxon>
        <taxon>Fungi</taxon>
        <taxon>Dikarya</taxon>
        <taxon>Ascomycota</taxon>
        <taxon>Pezizomycotina</taxon>
        <taxon>Sordariomycetes</taxon>
        <taxon>Sordariomycetidae</taxon>
        <taxon>Sordariales</taxon>
        <taxon>Lasiosphaeriaceae</taxon>
        <taxon>Immersiella</taxon>
    </lineage>
</organism>
<dbReference type="PANTHER" id="PTHR14527">
    <property type="entry name" value="PROTEIN MIS12 HOMOLOG"/>
    <property type="match status" value="1"/>
</dbReference>
<comment type="caution">
    <text evidence="11">The sequence shown here is derived from an EMBL/GenBank/DDBJ whole genome shotgun (WGS) entry which is preliminary data.</text>
</comment>
<evidence type="ECO:0000313" key="12">
    <source>
        <dbReference type="Proteomes" id="UP001175000"/>
    </source>
</evidence>
<dbReference type="InterPro" id="IPR008685">
    <property type="entry name" value="Centromere_Mis12"/>
</dbReference>
<comment type="similarity">
    <text evidence="2">Belongs to the mis12 family.</text>
</comment>
<dbReference type="Pfam" id="PF05859">
    <property type="entry name" value="Mis12"/>
    <property type="match status" value="1"/>
</dbReference>
<evidence type="ECO:0000256" key="5">
    <source>
        <dbReference type="ARBA" id="ARBA00022776"/>
    </source>
</evidence>
<evidence type="ECO:0000256" key="3">
    <source>
        <dbReference type="ARBA" id="ARBA00022454"/>
    </source>
</evidence>
<keyword evidence="3" id="KW-0158">Chromosome</keyword>
<feature type="compositionally biased region" description="Low complexity" evidence="10">
    <location>
        <begin position="66"/>
        <end position="77"/>
    </location>
</feature>
<keyword evidence="9" id="KW-0137">Centromere</keyword>
<feature type="region of interest" description="Disordered" evidence="10">
    <location>
        <begin position="301"/>
        <end position="323"/>
    </location>
</feature>
<evidence type="ECO:0000256" key="1">
    <source>
        <dbReference type="ARBA" id="ARBA00004629"/>
    </source>
</evidence>
<keyword evidence="4" id="KW-0132">Cell division</keyword>
<evidence type="ECO:0000256" key="8">
    <source>
        <dbReference type="ARBA" id="ARBA00023306"/>
    </source>
</evidence>
<keyword evidence="7" id="KW-0175">Coiled coil</keyword>
<proteinExistence type="inferred from homology"/>